<accession>A0A0R3MF88</accession>
<evidence type="ECO:0000256" key="3">
    <source>
        <dbReference type="ARBA" id="ARBA00023163"/>
    </source>
</evidence>
<dbReference type="InterPro" id="IPR036390">
    <property type="entry name" value="WH_DNA-bd_sf"/>
</dbReference>
<dbReference type="InterPro" id="IPR000524">
    <property type="entry name" value="Tscrpt_reg_HTH_GntR"/>
</dbReference>
<keyword evidence="1" id="KW-0805">Transcription regulation</keyword>
<dbReference type="Gene3D" id="1.10.10.10">
    <property type="entry name" value="Winged helix-like DNA-binding domain superfamily/Winged helix DNA-binding domain"/>
    <property type="match status" value="1"/>
</dbReference>
<dbReference type="Gene3D" id="3.40.1410.10">
    <property type="entry name" value="Chorismate lyase-like"/>
    <property type="match status" value="1"/>
</dbReference>
<sequence>MYGHMIDAYKFVKRRCRGAEAVLCQRADPREPFDMPIYEDIARDLLEAIHRGQYPVGGLIPTELELAAHYDVSRQTVRAAMRRLTELGAVSRRKGSGTRVESRERPQESFQQTLGALSDLVELAAATDRDIRRIETVVMDRQAAKRFGCQPGSRWLRIPYVRASTKPRSSPLAWVNVYVEESYADAVSDIRKDRRLVCDMIADSYGVIASEVHQTVAATVIPNEFAKALGAEAGSPALEVIRRYLDSHGRLFEMSESIHPAGRYVVTSVLKRVGNPGTADGRATRSSGKAKSRA</sequence>
<dbReference type="Pfam" id="PF07702">
    <property type="entry name" value="UTRA"/>
    <property type="match status" value="1"/>
</dbReference>
<dbReference type="AlphaFoldDB" id="A0A0R3MF88"/>
<dbReference type="GO" id="GO:0003677">
    <property type="term" value="F:DNA binding"/>
    <property type="evidence" value="ECO:0007669"/>
    <property type="project" value="UniProtKB-KW"/>
</dbReference>
<dbReference type="SUPFAM" id="SSF46785">
    <property type="entry name" value="Winged helix' DNA-binding domain"/>
    <property type="match status" value="1"/>
</dbReference>
<proteinExistence type="predicted"/>
<dbReference type="GO" id="GO:0045892">
    <property type="term" value="P:negative regulation of DNA-templated transcription"/>
    <property type="evidence" value="ECO:0007669"/>
    <property type="project" value="TreeGrafter"/>
</dbReference>
<dbReference type="Pfam" id="PF00392">
    <property type="entry name" value="GntR"/>
    <property type="match status" value="1"/>
</dbReference>
<dbReference type="PROSITE" id="PS50949">
    <property type="entry name" value="HTH_GNTR"/>
    <property type="match status" value="1"/>
</dbReference>
<feature type="domain" description="HTH gntR-type" evidence="4">
    <location>
        <begin position="35"/>
        <end position="103"/>
    </location>
</feature>
<evidence type="ECO:0000313" key="6">
    <source>
        <dbReference type="Proteomes" id="UP000051660"/>
    </source>
</evidence>
<dbReference type="SUPFAM" id="SSF64288">
    <property type="entry name" value="Chorismate lyase-like"/>
    <property type="match status" value="1"/>
</dbReference>
<dbReference type="CDD" id="cd07377">
    <property type="entry name" value="WHTH_GntR"/>
    <property type="match status" value="1"/>
</dbReference>
<organism evidence="5 6">
    <name type="scientific">Bradyrhizobium lablabi</name>
    <dbReference type="NCBI Taxonomy" id="722472"/>
    <lineage>
        <taxon>Bacteria</taxon>
        <taxon>Pseudomonadati</taxon>
        <taxon>Pseudomonadota</taxon>
        <taxon>Alphaproteobacteria</taxon>
        <taxon>Hyphomicrobiales</taxon>
        <taxon>Nitrobacteraceae</taxon>
        <taxon>Bradyrhizobium</taxon>
    </lineage>
</organism>
<protein>
    <recommendedName>
        <fullName evidence="4">HTH gntR-type domain-containing protein</fullName>
    </recommendedName>
</protein>
<dbReference type="PRINTS" id="PR00035">
    <property type="entry name" value="HTHGNTR"/>
</dbReference>
<reference evidence="5 6" key="1">
    <citation type="submission" date="2014-03" db="EMBL/GenBank/DDBJ databases">
        <title>Bradyrhizobium valentinum sp. nov., isolated from effective nodules of Lupinus mariae-josephae, a lupine endemic of basic-lime soils in Eastern Spain.</title>
        <authorList>
            <person name="Duran D."/>
            <person name="Rey L."/>
            <person name="Navarro A."/>
            <person name="Busquets A."/>
            <person name="Imperial J."/>
            <person name="Ruiz-Argueso T."/>
        </authorList>
    </citation>
    <scope>NUCLEOTIDE SEQUENCE [LARGE SCALE GENOMIC DNA]</scope>
    <source>
        <strain evidence="5 6">CCBAU 23086</strain>
    </source>
</reference>
<dbReference type="EMBL" id="LLYB01000109">
    <property type="protein sequence ID" value="KRR18174.1"/>
    <property type="molecule type" value="Genomic_DNA"/>
</dbReference>
<dbReference type="InterPro" id="IPR050679">
    <property type="entry name" value="Bact_HTH_transcr_reg"/>
</dbReference>
<keyword evidence="2" id="KW-0238">DNA-binding</keyword>
<dbReference type="InterPro" id="IPR036388">
    <property type="entry name" value="WH-like_DNA-bd_sf"/>
</dbReference>
<evidence type="ECO:0000256" key="2">
    <source>
        <dbReference type="ARBA" id="ARBA00023125"/>
    </source>
</evidence>
<dbReference type="SMART" id="SM00345">
    <property type="entry name" value="HTH_GNTR"/>
    <property type="match status" value="1"/>
</dbReference>
<dbReference type="PANTHER" id="PTHR44846">
    <property type="entry name" value="MANNOSYL-D-GLYCERATE TRANSPORT/METABOLISM SYSTEM REPRESSOR MNGR-RELATED"/>
    <property type="match status" value="1"/>
</dbReference>
<dbReference type="InterPro" id="IPR028978">
    <property type="entry name" value="Chorismate_lyase_/UTRA_dom_sf"/>
</dbReference>
<dbReference type="PANTHER" id="PTHR44846:SF17">
    <property type="entry name" value="GNTR-FAMILY TRANSCRIPTIONAL REGULATOR"/>
    <property type="match status" value="1"/>
</dbReference>
<dbReference type="GO" id="GO:0003700">
    <property type="term" value="F:DNA-binding transcription factor activity"/>
    <property type="evidence" value="ECO:0007669"/>
    <property type="project" value="InterPro"/>
</dbReference>
<name>A0A0R3MF88_9BRAD</name>
<evidence type="ECO:0000256" key="1">
    <source>
        <dbReference type="ARBA" id="ARBA00023015"/>
    </source>
</evidence>
<evidence type="ECO:0000259" key="4">
    <source>
        <dbReference type="PROSITE" id="PS50949"/>
    </source>
</evidence>
<keyword evidence="3" id="KW-0804">Transcription</keyword>
<evidence type="ECO:0000313" key="5">
    <source>
        <dbReference type="EMBL" id="KRR18174.1"/>
    </source>
</evidence>
<dbReference type="OrthoDB" id="9808698at2"/>
<comment type="caution">
    <text evidence="5">The sequence shown here is derived from an EMBL/GenBank/DDBJ whole genome shotgun (WGS) entry which is preliminary data.</text>
</comment>
<gene>
    <name evidence="5" type="ORF">CQ14_24925</name>
</gene>
<dbReference type="Proteomes" id="UP000051660">
    <property type="component" value="Unassembled WGS sequence"/>
</dbReference>
<dbReference type="SMART" id="SM00866">
    <property type="entry name" value="UTRA"/>
    <property type="match status" value="1"/>
</dbReference>
<dbReference type="InterPro" id="IPR011663">
    <property type="entry name" value="UTRA"/>
</dbReference>